<sequence>MKFLTLIIVGLFFVSCKEGTDSSRDKDVEDILNDGNWRLIESEKSFDRFQNGLKFSEDNQVFNIDSQGQVVVPMHERLFSISGDTLTFIDYRYEERFIYSRGTDILLIEEITSDRLVLNVIHPEGPNKLILESIH</sequence>
<dbReference type="OrthoDB" id="1467587at2"/>
<protein>
    <recommendedName>
        <fullName evidence="3">Lipocalin-like domain-containing protein</fullName>
    </recommendedName>
</protein>
<evidence type="ECO:0000313" key="1">
    <source>
        <dbReference type="EMBL" id="RYM32895.1"/>
    </source>
</evidence>
<accession>A0A4Q4KIB1</accession>
<name>A0A4Q4KIB1_9FLAO</name>
<dbReference type="Proteomes" id="UP000293952">
    <property type="component" value="Unassembled WGS sequence"/>
</dbReference>
<comment type="caution">
    <text evidence="1">The sequence shown here is derived from an EMBL/GenBank/DDBJ whole genome shotgun (WGS) entry which is preliminary data.</text>
</comment>
<proteinExistence type="predicted"/>
<dbReference type="RefSeq" id="WP_130094232.1">
    <property type="nucleotide sequence ID" value="NZ_SETE01000005.1"/>
</dbReference>
<dbReference type="EMBL" id="SETE01000005">
    <property type="protein sequence ID" value="RYM32895.1"/>
    <property type="molecule type" value="Genomic_DNA"/>
</dbReference>
<dbReference type="PROSITE" id="PS51257">
    <property type="entry name" value="PROKAR_LIPOPROTEIN"/>
    <property type="match status" value="1"/>
</dbReference>
<reference evidence="1 2" key="1">
    <citation type="submission" date="2019-02" db="EMBL/GenBank/DDBJ databases">
        <title>Genome sequence of the sea-ice species Brumimicrobium glaciale.</title>
        <authorList>
            <person name="Bowman J.P."/>
        </authorList>
    </citation>
    <scope>NUCLEOTIDE SEQUENCE [LARGE SCALE GENOMIC DNA]</scope>
    <source>
        <strain evidence="1 2">IC156</strain>
    </source>
</reference>
<dbReference type="AlphaFoldDB" id="A0A4Q4KIB1"/>
<organism evidence="1 2">
    <name type="scientific">Brumimicrobium glaciale</name>
    <dbReference type="NCBI Taxonomy" id="200475"/>
    <lineage>
        <taxon>Bacteria</taxon>
        <taxon>Pseudomonadati</taxon>
        <taxon>Bacteroidota</taxon>
        <taxon>Flavobacteriia</taxon>
        <taxon>Flavobacteriales</taxon>
        <taxon>Crocinitomicaceae</taxon>
        <taxon>Brumimicrobium</taxon>
    </lineage>
</organism>
<evidence type="ECO:0008006" key="3">
    <source>
        <dbReference type="Google" id="ProtNLM"/>
    </source>
</evidence>
<keyword evidence="2" id="KW-1185">Reference proteome</keyword>
<evidence type="ECO:0000313" key="2">
    <source>
        <dbReference type="Proteomes" id="UP000293952"/>
    </source>
</evidence>
<gene>
    <name evidence="1" type="ORF">ERX46_12625</name>
</gene>